<organism evidence="1 2">
    <name type="scientific">Azospirillum palustre</name>
    <dbReference type="NCBI Taxonomy" id="2044885"/>
    <lineage>
        <taxon>Bacteria</taxon>
        <taxon>Pseudomonadati</taxon>
        <taxon>Pseudomonadota</taxon>
        <taxon>Alphaproteobacteria</taxon>
        <taxon>Rhodospirillales</taxon>
        <taxon>Azospirillaceae</taxon>
        <taxon>Azospirillum</taxon>
    </lineage>
</organism>
<evidence type="ECO:0000313" key="1">
    <source>
        <dbReference type="EMBL" id="PGH59418.1"/>
    </source>
</evidence>
<reference evidence="2" key="1">
    <citation type="submission" date="2017-10" db="EMBL/GenBank/DDBJ databases">
        <authorList>
            <person name="Kravchenko I.K."/>
            <person name="Grouzdev D.S."/>
        </authorList>
    </citation>
    <scope>NUCLEOTIDE SEQUENCE [LARGE SCALE GENOMIC DNA]</scope>
    <source>
        <strain evidence="2">B2</strain>
    </source>
</reference>
<dbReference type="Proteomes" id="UP000225379">
    <property type="component" value="Unassembled WGS sequence"/>
</dbReference>
<proteinExistence type="predicted"/>
<sequence length="81" mass="8945">MFWTLFNEIDRLRAEEMADWLPVHLTAAGVGARELHDRLRQRVGTPFAFADLPDGGPAGGQAVGEPGLTEKARTRLRARFG</sequence>
<dbReference type="EMBL" id="PDKW01000036">
    <property type="protein sequence ID" value="PGH59418.1"/>
    <property type="molecule type" value="Genomic_DNA"/>
</dbReference>
<evidence type="ECO:0000313" key="2">
    <source>
        <dbReference type="Proteomes" id="UP000225379"/>
    </source>
</evidence>
<name>A0A2B8BPE6_9PROT</name>
<dbReference type="AlphaFoldDB" id="A0A2B8BPE6"/>
<accession>A0A2B8BPE6</accession>
<dbReference type="OrthoDB" id="9918014at2"/>
<gene>
    <name evidence="1" type="ORF">CRT60_01795</name>
</gene>
<comment type="caution">
    <text evidence="1">The sequence shown here is derived from an EMBL/GenBank/DDBJ whole genome shotgun (WGS) entry which is preliminary data.</text>
</comment>
<protein>
    <submittedName>
        <fullName evidence="1">Uncharacterized protein</fullName>
    </submittedName>
</protein>
<keyword evidence="2" id="KW-1185">Reference proteome</keyword>